<comment type="caution">
    <text evidence="2">The sequence shown here is derived from an EMBL/GenBank/DDBJ whole genome shotgun (WGS) entry which is preliminary data.</text>
</comment>
<proteinExistence type="predicted"/>
<name>A0ABP6CD67_9ACTN</name>
<dbReference type="RefSeq" id="WP_344544206.1">
    <property type="nucleotide sequence ID" value="NZ_BAAATD010000006.1"/>
</dbReference>
<keyword evidence="3" id="KW-1185">Reference proteome</keyword>
<accession>A0ABP6CD67</accession>
<gene>
    <name evidence="2" type="ORF">GCM10010411_47730</name>
</gene>
<evidence type="ECO:0000313" key="2">
    <source>
        <dbReference type="EMBL" id="GAA2607951.1"/>
    </source>
</evidence>
<organism evidence="2 3">
    <name type="scientific">Actinomadura fulvescens</name>
    <dbReference type="NCBI Taxonomy" id="46160"/>
    <lineage>
        <taxon>Bacteria</taxon>
        <taxon>Bacillati</taxon>
        <taxon>Actinomycetota</taxon>
        <taxon>Actinomycetes</taxon>
        <taxon>Streptosporangiales</taxon>
        <taxon>Thermomonosporaceae</taxon>
        <taxon>Actinomadura</taxon>
    </lineage>
</organism>
<evidence type="ECO:0000313" key="3">
    <source>
        <dbReference type="Proteomes" id="UP001501509"/>
    </source>
</evidence>
<evidence type="ECO:0000256" key="1">
    <source>
        <dbReference type="SAM" id="Coils"/>
    </source>
</evidence>
<feature type="coiled-coil region" evidence="1">
    <location>
        <begin position="316"/>
        <end position="343"/>
    </location>
</feature>
<keyword evidence="1" id="KW-0175">Coiled coil</keyword>
<reference evidence="3" key="1">
    <citation type="journal article" date="2019" name="Int. J. Syst. Evol. Microbiol.">
        <title>The Global Catalogue of Microorganisms (GCM) 10K type strain sequencing project: providing services to taxonomists for standard genome sequencing and annotation.</title>
        <authorList>
            <consortium name="The Broad Institute Genomics Platform"/>
            <consortium name="The Broad Institute Genome Sequencing Center for Infectious Disease"/>
            <person name="Wu L."/>
            <person name="Ma J."/>
        </authorList>
    </citation>
    <scope>NUCLEOTIDE SEQUENCE [LARGE SCALE GENOMIC DNA]</scope>
    <source>
        <strain evidence="3">JCM 6833</strain>
    </source>
</reference>
<dbReference type="Proteomes" id="UP001501509">
    <property type="component" value="Unassembled WGS sequence"/>
</dbReference>
<protein>
    <submittedName>
        <fullName evidence="2">Uncharacterized protein</fullName>
    </submittedName>
</protein>
<dbReference type="EMBL" id="BAAATD010000006">
    <property type="protein sequence ID" value="GAA2607951.1"/>
    <property type="molecule type" value="Genomic_DNA"/>
</dbReference>
<sequence>MSGWDWKIETEKRLVDRYPAERRAASVTCADCGAEATISFDPQALDVSYGCPTDPEHGIRRLDGDEEPLEVWRHQAENELVALGLVAPVLAGQDDAWAMIYGTRAADYRSTVSALEAFDQTHPPRLRLTADIRCGDCGDSLRSRPEFITDGLRIEARYSCANRHGDGKYRRHEQRFVDEEIDWALHRKLREHPCWVTAAELGPDPGKVAAYVNDLSEKLAIFDAHIGAAKSVDPLVEIRSRLAAELDLVTRIRDHGASATADLTRYAAGAASYTSRWKFTDLARALLTERVDVANQTVKVVTPFDDGTELHRLMRSREIREELAELRRLQNALEQELAELSKD</sequence>